<dbReference type="OrthoDB" id="5903604at2"/>
<proteinExistence type="predicted"/>
<comment type="caution">
    <text evidence="1">The sequence shown here is derived from an EMBL/GenBank/DDBJ whole genome shotgun (WGS) entry which is preliminary data.</text>
</comment>
<evidence type="ECO:0008006" key="3">
    <source>
        <dbReference type="Google" id="ProtNLM"/>
    </source>
</evidence>
<evidence type="ECO:0000313" key="2">
    <source>
        <dbReference type="Proteomes" id="UP000239068"/>
    </source>
</evidence>
<reference evidence="1 2" key="1">
    <citation type="submission" date="2016-12" db="EMBL/GenBank/DDBJ databases">
        <title>Trade-off between light-utilization and light-protection in marine flavobacteria.</title>
        <authorList>
            <person name="Kumagai Y."/>
            <person name="Yoshizawa S."/>
            <person name="Kogure K."/>
            <person name="Iwasaki W."/>
        </authorList>
    </citation>
    <scope>NUCLEOTIDE SEQUENCE [LARGE SCALE GENOMIC DNA]</scope>
    <source>
        <strain evidence="1 2">ATCC 43844</strain>
    </source>
</reference>
<sequence>MNKLLLVGNGFDLAHGLPTSYRDFLNDFWKNFSKNYNNQEVKNLIAIDDQYNDYFNNGNNTIERFDDLALNLKNYCKNDNYIFEEKDFIARDKLKNIFKFKNDFFKIINLKNSIEDWVDIENEYYLQLKRIAKLKFGNFTEEETKKETRKKILKLNIEFESVKILLKNYLIGKVNQIYDFTQIEESKELTKIFRNI</sequence>
<name>A0A2S7WGJ2_9FLAO</name>
<dbReference type="EMBL" id="MSCM01000002">
    <property type="protein sequence ID" value="PQJ76728.1"/>
    <property type="molecule type" value="Genomic_DNA"/>
</dbReference>
<dbReference type="Proteomes" id="UP000239068">
    <property type="component" value="Unassembled WGS sequence"/>
</dbReference>
<gene>
    <name evidence="1" type="ORF">BTO16_12670</name>
</gene>
<organism evidence="1 2">
    <name type="scientific">Polaribacter glomeratus</name>
    <dbReference type="NCBI Taxonomy" id="102"/>
    <lineage>
        <taxon>Bacteria</taxon>
        <taxon>Pseudomonadati</taxon>
        <taxon>Bacteroidota</taxon>
        <taxon>Flavobacteriia</taxon>
        <taxon>Flavobacteriales</taxon>
        <taxon>Flavobacteriaceae</taxon>
    </lineage>
</organism>
<protein>
    <recommendedName>
        <fullName evidence="3">Bacteriophage abortive infection AbiH</fullName>
    </recommendedName>
</protein>
<dbReference type="AlphaFoldDB" id="A0A2S7WGJ2"/>
<accession>A0A2S7WGJ2</accession>
<keyword evidence="2" id="KW-1185">Reference proteome</keyword>
<evidence type="ECO:0000313" key="1">
    <source>
        <dbReference type="EMBL" id="PQJ76728.1"/>
    </source>
</evidence>
<dbReference type="RefSeq" id="WP_105022044.1">
    <property type="nucleotide sequence ID" value="NZ_MSCM01000002.1"/>
</dbReference>